<dbReference type="PANTHER" id="PTHR35046:SF24">
    <property type="entry name" value="RETROTRANSPOSON GAG DOMAIN-CONTAINING PROTEIN"/>
    <property type="match status" value="1"/>
</dbReference>
<feature type="region of interest" description="Disordered" evidence="2">
    <location>
        <begin position="290"/>
        <end position="335"/>
    </location>
</feature>
<dbReference type="PANTHER" id="PTHR35046">
    <property type="entry name" value="ZINC KNUCKLE (CCHC-TYPE) FAMILY PROTEIN"/>
    <property type="match status" value="1"/>
</dbReference>
<comment type="caution">
    <text evidence="4">The sequence shown here is derived from an EMBL/GenBank/DDBJ whole genome shotgun (WGS) entry which is preliminary data.</text>
</comment>
<sequence>MDVVKNLHNIVKIIANTIIAHQGKVVFKCNTNPMLWLATEDLLTDNKLQEKKAYDLAEANIQESENQTIARFFNGLNYPIKRIVEFQQYSNMVELVHQASKAERQVNEDIKYNKKKSYFASKLTASTPPTSVKPSSSSTTSKQPTIQSRMKQPVPSTASSKASTGPRNVTCFKCGTQGHNSFECKNTNVMITMENASSPPPGFGVRRASTPAPTTCRRSSAAGGRYYKADTPLKPMSGGDFDKWRRDWEQQRVWKAAWEESSSGRAPRAGEEAEEGEDPLYLQAVAAPMKDAADKARAGGAGHRRRGGDEGAGGRRQCDNRHPRRLGRFVEVAIQ</sequence>
<feature type="domain" description="CCHC-type" evidence="3">
    <location>
        <begin position="171"/>
        <end position="186"/>
    </location>
</feature>
<proteinExistence type="predicted"/>
<dbReference type="InterPro" id="IPR001878">
    <property type="entry name" value="Znf_CCHC"/>
</dbReference>
<evidence type="ECO:0000313" key="5">
    <source>
        <dbReference type="Proteomes" id="UP001231189"/>
    </source>
</evidence>
<keyword evidence="5" id="KW-1185">Reference proteome</keyword>
<reference evidence="4" key="1">
    <citation type="submission" date="2023-07" db="EMBL/GenBank/DDBJ databases">
        <title>A chromosome-level genome assembly of Lolium multiflorum.</title>
        <authorList>
            <person name="Chen Y."/>
            <person name="Copetti D."/>
            <person name="Kolliker R."/>
            <person name="Studer B."/>
        </authorList>
    </citation>
    <scope>NUCLEOTIDE SEQUENCE</scope>
    <source>
        <strain evidence="4">02402/16</strain>
        <tissue evidence="4">Leaf</tissue>
    </source>
</reference>
<gene>
    <name evidence="4" type="ORF">QYE76_051955</name>
</gene>
<dbReference type="Proteomes" id="UP001231189">
    <property type="component" value="Unassembled WGS sequence"/>
</dbReference>
<dbReference type="PROSITE" id="PS50158">
    <property type="entry name" value="ZF_CCHC"/>
    <property type="match status" value="1"/>
</dbReference>
<feature type="compositionally biased region" description="Low complexity" evidence="2">
    <location>
        <begin position="126"/>
        <end position="148"/>
    </location>
</feature>
<dbReference type="GO" id="GO:0003676">
    <property type="term" value="F:nucleic acid binding"/>
    <property type="evidence" value="ECO:0007669"/>
    <property type="project" value="InterPro"/>
</dbReference>
<feature type="region of interest" description="Disordered" evidence="2">
    <location>
        <begin position="197"/>
        <end position="220"/>
    </location>
</feature>
<dbReference type="Gene3D" id="4.10.60.10">
    <property type="entry name" value="Zinc finger, CCHC-type"/>
    <property type="match status" value="1"/>
</dbReference>
<evidence type="ECO:0000313" key="4">
    <source>
        <dbReference type="EMBL" id="KAK1663796.1"/>
    </source>
</evidence>
<dbReference type="InterPro" id="IPR036875">
    <property type="entry name" value="Znf_CCHC_sf"/>
</dbReference>
<keyword evidence="1" id="KW-0862">Zinc</keyword>
<evidence type="ECO:0000256" key="2">
    <source>
        <dbReference type="SAM" id="MobiDB-lite"/>
    </source>
</evidence>
<dbReference type="GO" id="GO:0008270">
    <property type="term" value="F:zinc ion binding"/>
    <property type="evidence" value="ECO:0007669"/>
    <property type="project" value="UniProtKB-KW"/>
</dbReference>
<keyword evidence="1" id="KW-0863">Zinc-finger</keyword>
<dbReference type="SUPFAM" id="SSF57756">
    <property type="entry name" value="Retrovirus zinc finger-like domains"/>
    <property type="match status" value="1"/>
</dbReference>
<evidence type="ECO:0000256" key="1">
    <source>
        <dbReference type="PROSITE-ProRule" id="PRU00047"/>
    </source>
</evidence>
<accession>A0AAD8ST22</accession>
<protein>
    <recommendedName>
        <fullName evidence="3">CCHC-type domain-containing protein</fullName>
    </recommendedName>
</protein>
<keyword evidence="1" id="KW-0479">Metal-binding</keyword>
<feature type="compositionally biased region" description="Polar residues" evidence="2">
    <location>
        <begin position="154"/>
        <end position="166"/>
    </location>
</feature>
<feature type="compositionally biased region" description="Basic and acidic residues" evidence="2">
    <location>
        <begin position="307"/>
        <end position="321"/>
    </location>
</feature>
<dbReference type="AlphaFoldDB" id="A0AAD8ST22"/>
<name>A0AAD8ST22_LOLMU</name>
<feature type="region of interest" description="Disordered" evidence="2">
    <location>
        <begin position="124"/>
        <end position="166"/>
    </location>
</feature>
<dbReference type="EMBL" id="JAUUTY010000003">
    <property type="protein sequence ID" value="KAK1663796.1"/>
    <property type="molecule type" value="Genomic_DNA"/>
</dbReference>
<organism evidence="4 5">
    <name type="scientific">Lolium multiflorum</name>
    <name type="common">Italian ryegrass</name>
    <name type="synonym">Lolium perenne subsp. multiflorum</name>
    <dbReference type="NCBI Taxonomy" id="4521"/>
    <lineage>
        <taxon>Eukaryota</taxon>
        <taxon>Viridiplantae</taxon>
        <taxon>Streptophyta</taxon>
        <taxon>Embryophyta</taxon>
        <taxon>Tracheophyta</taxon>
        <taxon>Spermatophyta</taxon>
        <taxon>Magnoliopsida</taxon>
        <taxon>Liliopsida</taxon>
        <taxon>Poales</taxon>
        <taxon>Poaceae</taxon>
        <taxon>BOP clade</taxon>
        <taxon>Pooideae</taxon>
        <taxon>Poodae</taxon>
        <taxon>Poeae</taxon>
        <taxon>Poeae Chloroplast Group 2 (Poeae type)</taxon>
        <taxon>Loliodinae</taxon>
        <taxon>Loliinae</taxon>
        <taxon>Lolium</taxon>
    </lineage>
</organism>
<evidence type="ECO:0000259" key="3">
    <source>
        <dbReference type="PROSITE" id="PS50158"/>
    </source>
</evidence>